<keyword evidence="8" id="KW-1185">Reference proteome</keyword>
<dbReference type="InterPro" id="IPR000800">
    <property type="entry name" value="Notch_dom"/>
</dbReference>
<gene>
    <name evidence="7" type="ORF">Ae201684_013152</name>
</gene>
<dbReference type="EMBL" id="VJMJ01000167">
    <property type="protein sequence ID" value="KAF0729175.1"/>
    <property type="molecule type" value="Genomic_DNA"/>
</dbReference>
<dbReference type="VEuPathDB" id="FungiDB:AeMF1_011590"/>
<evidence type="ECO:0000256" key="1">
    <source>
        <dbReference type="ARBA" id="ARBA00022737"/>
    </source>
</evidence>
<evidence type="ECO:0000256" key="2">
    <source>
        <dbReference type="ARBA" id="ARBA00023157"/>
    </source>
</evidence>
<keyword evidence="5" id="KW-1133">Transmembrane helix</keyword>
<dbReference type="SUPFAM" id="SSF52058">
    <property type="entry name" value="L domain-like"/>
    <property type="match status" value="1"/>
</dbReference>
<name>A0A6G0WP66_9STRA</name>
<feature type="compositionally biased region" description="Polar residues" evidence="4">
    <location>
        <begin position="115"/>
        <end position="126"/>
    </location>
</feature>
<reference evidence="7 8" key="1">
    <citation type="submission" date="2019-07" db="EMBL/GenBank/DDBJ databases">
        <title>Genomics analysis of Aphanomyces spp. identifies a new class of oomycete effector associated with host adaptation.</title>
        <authorList>
            <person name="Gaulin E."/>
        </authorList>
    </citation>
    <scope>NUCLEOTIDE SEQUENCE [LARGE SCALE GENOMIC DNA]</scope>
    <source>
        <strain evidence="7 8">ATCC 201684</strain>
    </source>
</reference>
<proteinExistence type="predicted"/>
<evidence type="ECO:0000256" key="4">
    <source>
        <dbReference type="SAM" id="MobiDB-lite"/>
    </source>
</evidence>
<accession>A0A6G0WP66</accession>
<organism evidence="7 8">
    <name type="scientific">Aphanomyces euteiches</name>
    <dbReference type="NCBI Taxonomy" id="100861"/>
    <lineage>
        <taxon>Eukaryota</taxon>
        <taxon>Sar</taxon>
        <taxon>Stramenopiles</taxon>
        <taxon>Oomycota</taxon>
        <taxon>Saprolegniomycetes</taxon>
        <taxon>Saprolegniales</taxon>
        <taxon>Verrucalvaceae</taxon>
        <taxon>Aphanomyces</taxon>
    </lineage>
</organism>
<feature type="transmembrane region" description="Helical" evidence="5">
    <location>
        <begin position="75"/>
        <end position="95"/>
    </location>
</feature>
<keyword evidence="3" id="KW-0325">Glycoprotein</keyword>
<evidence type="ECO:0000259" key="6">
    <source>
        <dbReference type="SMART" id="SM00004"/>
    </source>
</evidence>
<evidence type="ECO:0000256" key="3">
    <source>
        <dbReference type="ARBA" id="ARBA00023180"/>
    </source>
</evidence>
<protein>
    <recommendedName>
        <fullName evidence="6">LNR domain-containing protein</fullName>
    </recommendedName>
</protein>
<evidence type="ECO:0000313" key="7">
    <source>
        <dbReference type="EMBL" id="KAF0729175.1"/>
    </source>
</evidence>
<feature type="transmembrane region" description="Helical" evidence="5">
    <location>
        <begin position="260"/>
        <end position="283"/>
    </location>
</feature>
<feature type="transmembrane region" description="Helical" evidence="5">
    <location>
        <begin position="32"/>
        <end position="55"/>
    </location>
</feature>
<comment type="caution">
    <text evidence="7">The sequence shown here is derived from an EMBL/GenBank/DDBJ whole genome shotgun (WGS) entry which is preliminary data.</text>
</comment>
<sequence length="568" mass="62213">MRMTPSLSPPVAISRSNMDDAILATKKPWLGILGLAAIKHSIIALYLSTLALLYITQDAAEKRAGYIYNPNNVALVFFLIGCIHIGSILQIYWTLCCKSKRRRPPPLSKRSSSRQIRPSTADRTQSFSGMSSNYNWIILFNLVEIVSQSNEAIEFAATVADQTITFSSLSLSCLIHLFALLVPLLRYKFVNSNVAKDPAWLTKFLLYIQHNTVSSSVDFAAKTILQLGSVVTLWRLEASLAMTTEISPPSVSTERVRRALVIYLACSVLWGVGLFGSLLQALWIRQPCPPTCQAALMNLWDSTCQCMFVHVNCVQTNSQDVDSALQTSQLGVKLYAIQVSQCDLVDGIANATLHQFPALSYVSIQFTKTKAWDGQLPNSISFFTASDNMFATVPAILDRELPPSLVTMRFTHQPMALPLVLPKTWNVASKLELTNVSFSPATNFSTFSLVALGLAFNNLTQLPTASMASMASLAGVDLSGNALPSVPWNLLAKGVPVLLCGNPLRDANRPELLQTYQTSAAKYCEPLCAPHCFPYMVGNYNCNLACFNAACRYDGGDCHAFELSISSS</sequence>
<dbReference type="SMART" id="SM00004">
    <property type="entry name" value="NL"/>
    <property type="match status" value="1"/>
</dbReference>
<keyword evidence="2" id="KW-1015">Disulfide bond</keyword>
<dbReference type="Gene3D" id="3.80.10.10">
    <property type="entry name" value="Ribonuclease Inhibitor"/>
    <property type="match status" value="1"/>
</dbReference>
<dbReference type="Proteomes" id="UP000481153">
    <property type="component" value="Unassembled WGS sequence"/>
</dbReference>
<dbReference type="InterPro" id="IPR032675">
    <property type="entry name" value="LRR_dom_sf"/>
</dbReference>
<keyword evidence="5" id="KW-0812">Transmembrane</keyword>
<evidence type="ECO:0000256" key="5">
    <source>
        <dbReference type="SAM" id="Phobius"/>
    </source>
</evidence>
<feature type="domain" description="LNR" evidence="6">
    <location>
        <begin position="517"/>
        <end position="559"/>
    </location>
</feature>
<dbReference type="Gene3D" id="3.30.300.320">
    <property type="match status" value="1"/>
</dbReference>
<keyword evidence="1" id="KW-0677">Repeat</keyword>
<feature type="region of interest" description="Disordered" evidence="4">
    <location>
        <begin position="101"/>
        <end position="126"/>
    </location>
</feature>
<evidence type="ECO:0000313" key="8">
    <source>
        <dbReference type="Proteomes" id="UP000481153"/>
    </source>
</evidence>
<dbReference type="AlphaFoldDB" id="A0A6G0WP66"/>
<dbReference type="Pfam" id="PF00066">
    <property type="entry name" value="Notch"/>
    <property type="match status" value="1"/>
</dbReference>
<keyword evidence="5" id="KW-0472">Membrane</keyword>